<dbReference type="OrthoDB" id="6519971at2"/>
<feature type="compositionally biased region" description="Polar residues" evidence="1">
    <location>
        <begin position="45"/>
        <end position="59"/>
    </location>
</feature>
<organism evidence="3 4">
    <name type="scientific">Serratia oryzae</name>
    <dbReference type="NCBI Taxonomy" id="2034155"/>
    <lineage>
        <taxon>Bacteria</taxon>
        <taxon>Pseudomonadati</taxon>
        <taxon>Pseudomonadota</taxon>
        <taxon>Gammaproteobacteria</taxon>
        <taxon>Enterobacterales</taxon>
        <taxon>Yersiniaceae</taxon>
        <taxon>Serratia</taxon>
    </lineage>
</organism>
<dbReference type="AlphaFoldDB" id="A0A1S8CHL8"/>
<dbReference type="EMBL" id="MOXD01000007">
    <property type="protein sequence ID" value="OMQ21815.1"/>
    <property type="molecule type" value="Genomic_DNA"/>
</dbReference>
<sequence>MKSWNKVLLASMIGLLAAGCDEATKASATPDKTSAEPMKNGAATEENNNSMDEQPQETDGANDPAGKPVSP</sequence>
<feature type="chain" id="PRO_5013204476" evidence="2">
    <location>
        <begin position="18"/>
        <end position="71"/>
    </location>
</feature>
<name>A0A1S8CHL8_9GAMM</name>
<dbReference type="Proteomes" id="UP000216021">
    <property type="component" value="Unassembled WGS sequence"/>
</dbReference>
<dbReference type="RefSeq" id="WP_076942826.1">
    <property type="nucleotide sequence ID" value="NZ_MOXD01000007.1"/>
</dbReference>
<proteinExistence type="predicted"/>
<comment type="caution">
    <text evidence="3">The sequence shown here is derived from an EMBL/GenBank/DDBJ whole genome shotgun (WGS) entry which is preliminary data.</text>
</comment>
<keyword evidence="4" id="KW-1185">Reference proteome</keyword>
<gene>
    <name evidence="3" type="ORF">BMI79_13990</name>
</gene>
<accession>A0A1S8CHL8</accession>
<keyword evidence="2" id="KW-0732">Signal</keyword>
<evidence type="ECO:0000256" key="1">
    <source>
        <dbReference type="SAM" id="MobiDB-lite"/>
    </source>
</evidence>
<dbReference type="PROSITE" id="PS51257">
    <property type="entry name" value="PROKAR_LIPOPROTEIN"/>
    <property type="match status" value="1"/>
</dbReference>
<evidence type="ECO:0000313" key="4">
    <source>
        <dbReference type="Proteomes" id="UP000216021"/>
    </source>
</evidence>
<feature type="region of interest" description="Disordered" evidence="1">
    <location>
        <begin position="23"/>
        <end position="71"/>
    </location>
</feature>
<reference evidence="3 4" key="1">
    <citation type="submission" date="2016-11" db="EMBL/GenBank/DDBJ databases">
        <title>Rahnella oryzae sp. nov., isolated from rice root.</title>
        <authorList>
            <person name="Zhang X.-X."/>
            <person name="Zhang J."/>
        </authorList>
    </citation>
    <scope>NUCLEOTIDE SEQUENCE [LARGE SCALE GENOMIC DNA]</scope>
    <source>
        <strain evidence="3 4">J11-6</strain>
    </source>
</reference>
<evidence type="ECO:0000313" key="3">
    <source>
        <dbReference type="EMBL" id="OMQ21815.1"/>
    </source>
</evidence>
<evidence type="ECO:0000256" key="2">
    <source>
        <dbReference type="SAM" id="SignalP"/>
    </source>
</evidence>
<feature type="signal peptide" evidence="2">
    <location>
        <begin position="1"/>
        <end position="17"/>
    </location>
</feature>
<protein>
    <submittedName>
        <fullName evidence="3">Uncharacterized protein</fullName>
    </submittedName>
</protein>